<gene>
    <name evidence="1" type="ORF">JCM19237_5075</name>
</gene>
<dbReference type="EMBL" id="BBMN01000001">
    <property type="protein sequence ID" value="GAL02182.1"/>
    <property type="molecule type" value="Genomic_DNA"/>
</dbReference>
<comment type="caution">
    <text evidence="1">The sequence shown here is derived from an EMBL/GenBank/DDBJ whole genome shotgun (WGS) entry which is preliminary data.</text>
</comment>
<evidence type="ECO:0000313" key="2">
    <source>
        <dbReference type="Proteomes" id="UP000029227"/>
    </source>
</evidence>
<name>A0A090R3F0_9GAMM</name>
<proteinExistence type="predicted"/>
<organism evidence="1 2">
    <name type="scientific">Photobacterium aphoticum</name>
    <dbReference type="NCBI Taxonomy" id="754436"/>
    <lineage>
        <taxon>Bacteria</taxon>
        <taxon>Pseudomonadati</taxon>
        <taxon>Pseudomonadota</taxon>
        <taxon>Gammaproteobacteria</taxon>
        <taxon>Vibrionales</taxon>
        <taxon>Vibrionaceae</taxon>
        <taxon>Photobacterium</taxon>
    </lineage>
</organism>
<dbReference type="STRING" id="754436.JCM19237_5075"/>
<protein>
    <submittedName>
        <fullName evidence="1">Uncharacterized protein</fullName>
    </submittedName>
</protein>
<reference evidence="1 2" key="1">
    <citation type="journal article" date="2014" name="Genome Announc.">
        <title>Draft Genome Sequences of Two Vibrionaceae Species, Vibrio ponticus C121 and Photobacterium aphoticum C119, Isolated as Coral Reef Microbiota.</title>
        <authorList>
            <person name="Al-saari N."/>
            <person name="Meirelles P.M."/>
            <person name="Mino S."/>
            <person name="Suda W."/>
            <person name="Oshima K."/>
            <person name="Hattori M."/>
            <person name="Ohkuma M."/>
            <person name="Thompson F.L."/>
            <person name="Gomez-Gil B."/>
            <person name="Sawabe T."/>
            <person name="Sawabe T."/>
        </authorList>
    </citation>
    <scope>NUCLEOTIDE SEQUENCE [LARGE SCALE GENOMIC DNA]</scope>
    <source>
        <strain evidence="1 2">JCM 19237</strain>
    </source>
</reference>
<sequence>MKPAIKAPSFVTGTPCGNVVLTFRHSTQQIIKVEMRGCMSVVG</sequence>
<accession>A0A090R3F0</accession>
<dbReference type="Proteomes" id="UP000029227">
    <property type="component" value="Unassembled WGS sequence"/>
</dbReference>
<evidence type="ECO:0000313" key="1">
    <source>
        <dbReference type="EMBL" id="GAL02182.1"/>
    </source>
</evidence>
<dbReference type="AlphaFoldDB" id="A0A090R3F0"/>